<organism evidence="1 2">
    <name type="scientific">Vreelandella salicampi</name>
    <dbReference type="NCBI Taxonomy" id="1449798"/>
    <lineage>
        <taxon>Bacteria</taxon>
        <taxon>Pseudomonadati</taxon>
        <taxon>Pseudomonadota</taxon>
        <taxon>Gammaproteobacteria</taxon>
        <taxon>Oceanospirillales</taxon>
        <taxon>Halomonadaceae</taxon>
        <taxon>Vreelandella</taxon>
    </lineage>
</organism>
<accession>A0A7Z0LL97</accession>
<dbReference type="Proteomes" id="UP000586119">
    <property type="component" value="Unassembled WGS sequence"/>
</dbReference>
<evidence type="ECO:0000313" key="2">
    <source>
        <dbReference type="Proteomes" id="UP000586119"/>
    </source>
</evidence>
<comment type="caution">
    <text evidence="1">The sequence shown here is derived from an EMBL/GenBank/DDBJ whole genome shotgun (WGS) entry which is preliminary data.</text>
</comment>
<dbReference type="AlphaFoldDB" id="A0A7Z0LL97"/>
<gene>
    <name evidence="1" type="ORF">HZS81_09800</name>
</gene>
<sequence length="216" mass="24601">MMTFDGYKLRIADYDAIHADWPNIWRLGVVVFTRPEDAICKEIITPSLNYLHELTGEKVHFYFVGFLDKEAMDYRKEVASDLFGDGKRWYFSPSDFARVQTEFENFSNGRWNYSGGTDLLVVPYRIRKGVFYIDADKALDIKLSKIAKNSKDYLPEEIVQIIVRELKSGKDVDGVSNSRIMDGIKEGLKSSFLSILPGGLGKCFGVLEPFAVKNLT</sequence>
<dbReference type="RefSeq" id="WP_179930365.1">
    <property type="nucleotide sequence ID" value="NZ_JACCDF010000007.1"/>
</dbReference>
<evidence type="ECO:0000313" key="1">
    <source>
        <dbReference type="EMBL" id="NYS61046.1"/>
    </source>
</evidence>
<name>A0A7Z0LL97_9GAMM</name>
<protein>
    <submittedName>
        <fullName evidence="1">Uncharacterized protein</fullName>
    </submittedName>
</protein>
<dbReference type="EMBL" id="JACCDF010000007">
    <property type="protein sequence ID" value="NYS61046.1"/>
    <property type="molecule type" value="Genomic_DNA"/>
</dbReference>
<keyword evidence="2" id="KW-1185">Reference proteome</keyword>
<proteinExistence type="predicted"/>
<reference evidence="1 2" key="1">
    <citation type="journal article" date="2015" name="Int. J. Syst. Evol. Microbiol.">
        <title>Halomonas salicampi sp. nov., a halotolerant and alkalitolerant bacterium isolated from a saltern soil.</title>
        <authorList>
            <person name="Lee J.C."/>
            <person name="Kim Y.S."/>
            <person name="Yun B.S."/>
            <person name="Whang K.S."/>
        </authorList>
    </citation>
    <scope>NUCLEOTIDE SEQUENCE [LARGE SCALE GENOMIC DNA]</scope>
    <source>
        <strain evidence="1 2">BH103</strain>
    </source>
</reference>